<evidence type="ECO:0000259" key="19">
    <source>
        <dbReference type="PROSITE" id="PS50885"/>
    </source>
</evidence>
<organism evidence="20 21">
    <name type="scientific">Paenibacillus monticola</name>
    <dbReference type="NCBI Taxonomy" id="2666075"/>
    <lineage>
        <taxon>Bacteria</taxon>
        <taxon>Bacillati</taxon>
        <taxon>Bacillota</taxon>
        <taxon>Bacilli</taxon>
        <taxon>Bacillales</taxon>
        <taxon>Paenibacillaceae</taxon>
        <taxon>Paenibacillus</taxon>
    </lineage>
</organism>
<dbReference type="PROSITE" id="PS50885">
    <property type="entry name" value="HAMP"/>
    <property type="match status" value="1"/>
</dbReference>
<evidence type="ECO:0000256" key="13">
    <source>
        <dbReference type="ARBA" id="ARBA00023026"/>
    </source>
</evidence>
<evidence type="ECO:0000256" key="8">
    <source>
        <dbReference type="ARBA" id="ARBA00022741"/>
    </source>
</evidence>
<keyword evidence="11 17" id="KW-1133">Transmembrane helix</keyword>
<dbReference type="InterPro" id="IPR004358">
    <property type="entry name" value="Sig_transdc_His_kin-like_C"/>
</dbReference>
<evidence type="ECO:0000256" key="12">
    <source>
        <dbReference type="ARBA" id="ARBA00023012"/>
    </source>
</evidence>
<dbReference type="FunFam" id="3.30.565.10:FF:000006">
    <property type="entry name" value="Sensor histidine kinase WalK"/>
    <property type="match status" value="1"/>
</dbReference>
<dbReference type="CDD" id="cd00082">
    <property type="entry name" value="HisKA"/>
    <property type="match status" value="1"/>
</dbReference>
<dbReference type="EMBL" id="WJXB01000005">
    <property type="protein sequence ID" value="MRN54651.1"/>
    <property type="molecule type" value="Genomic_DNA"/>
</dbReference>
<dbReference type="SMART" id="SM00304">
    <property type="entry name" value="HAMP"/>
    <property type="match status" value="1"/>
</dbReference>
<evidence type="ECO:0000256" key="15">
    <source>
        <dbReference type="ARBA" id="ARBA00037219"/>
    </source>
</evidence>
<dbReference type="InterPro" id="IPR036890">
    <property type="entry name" value="HATPase_C_sf"/>
</dbReference>
<keyword evidence="10" id="KW-0067">ATP-binding</keyword>
<comment type="function">
    <text evidence="15">Member of the two-component regulatory system HssS/HssR involved in intracellular heme homeostasis and tempering of staphylococcal virulence. HssS functions as a heme sensor histidine kinase which is autophosphorylated at a histidine residue and transfers its phosphate group to an aspartate residue of HssR. HssR/HssS activates the expression of hrtAB, an efflux pump, in response to extracellular heme, hemin, hemoglobin or blood.</text>
</comment>
<dbReference type="SUPFAM" id="SSF47384">
    <property type="entry name" value="Homodimeric domain of signal transducing histidine kinase"/>
    <property type="match status" value="1"/>
</dbReference>
<evidence type="ECO:0000256" key="7">
    <source>
        <dbReference type="ARBA" id="ARBA00022692"/>
    </source>
</evidence>
<protein>
    <recommendedName>
        <fullName evidence="16">Heme sensor protein HssS</fullName>
        <ecNumber evidence="3">2.7.13.3</ecNumber>
    </recommendedName>
</protein>
<evidence type="ECO:0000256" key="17">
    <source>
        <dbReference type="SAM" id="Phobius"/>
    </source>
</evidence>
<evidence type="ECO:0000256" key="16">
    <source>
        <dbReference type="ARBA" id="ARBA00040841"/>
    </source>
</evidence>
<evidence type="ECO:0000259" key="18">
    <source>
        <dbReference type="PROSITE" id="PS50109"/>
    </source>
</evidence>
<evidence type="ECO:0000256" key="14">
    <source>
        <dbReference type="ARBA" id="ARBA00023136"/>
    </source>
</evidence>
<keyword evidence="12" id="KW-0902">Two-component regulatory system</keyword>
<evidence type="ECO:0000313" key="20">
    <source>
        <dbReference type="EMBL" id="MRN54651.1"/>
    </source>
</evidence>
<dbReference type="PRINTS" id="PR00344">
    <property type="entry name" value="BCTRLSENSOR"/>
</dbReference>
<dbReference type="Gene3D" id="3.30.565.10">
    <property type="entry name" value="Histidine kinase-like ATPase, C-terminal domain"/>
    <property type="match status" value="1"/>
</dbReference>
<dbReference type="CDD" id="cd00075">
    <property type="entry name" value="HATPase"/>
    <property type="match status" value="1"/>
</dbReference>
<dbReference type="Proteomes" id="UP000463051">
    <property type="component" value="Unassembled WGS sequence"/>
</dbReference>
<dbReference type="SMART" id="SM00388">
    <property type="entry name" value="HisKA"/>
    <property type="match status" value="1"/>
</dbReference>
<dbReference type="AlphaFoldDB" id="A0A7X2L3S6"/>
<dbReference type="GO" id="GO:0005524">
    <property type="term" value="F:ATP binding"/>
    <property type="evidence" value="ECO:0007669"/>
    <property type="project" value="UniProtKB-KW"/>
</dbReference>
<dbReference type="Gene3D" id="6.10.340.10">
    <property type="match status" value="1"/>
</dbReference>
<dbReference type="Gene3D" id="1.10.287.130">
    <property type="match status" value="1"/>
</dbReference>
<dbReference type="InterPro" id="IPR050398">
    <property type="entry name" value="HssS/ArlS-like"/>
</dbReference>
<keyword evidence="4" id="KW-1003">Cell membrane</keyword>
<evidence type="ECO:0000256" key="10">
    <source>
        <dbReference type="ARBA" id="ARBA00022840"/>
    </source>
</evidence>
<dbReference type="PANTHER" id="PTHR45528">
    <property type="entry name" value="SENSOR HISTIDINE KINASE CPXA"/>
    <property type="match status" value="1"/>
</dbReference>
<evidence type="ECO:0000256" key="5">
    <source>
        <dbReference type="ARBA" id="ARBA00022553"/>
    </source>
</evidence>
<comment type="caution">
    <text evidence="20">The sequence shown here is derived from an EMBL/GenBank/DDBJ whole genome shotgun (WGS) entry which is preliminary data.</text>
</comment>
<evidence type="ECO:0000256" key="4">
    <source>
        <dbReference type="ARBA" id="ARBA00022475"/>
    </source>
</evidence>
<evidence type="ECO:0000256" key="11">
    <source>
        <dbReference type="ARBA" id="ARBA00022989"/>
    </source>
</evidence>
<keyword evidence="6" id="KW-0808">Transferase</keyword>
<name>A0A7X2L3S6_9BACL</name>
<evidence type="ECO:0000256" key="3">
    <source>
        <dbReference type="ARBA" id="ARBA00012438"/>
    </source>
</evidence>
<gene>
    <name evidence="20" type="ORF">GJB61_16835</name>
</gene>
<keyword evidence="8" id="KW-0547">Nucleotide-binding</keyword>
<dbReference type="InterPro" id="IPR003661">
    <property type="entry name" value="HisK_dim/P_dom"/>
</dbReference>
<dbReference type="GO" id="GO:0005886">
    <property type="term" value="C:plasma membrane"/>
    <property type="evidence" value="ECO:0007669"/>
    <property type="project" value="UniProtKB-SubCell"/>
</dbReference>
<sequence length="441" mass="49075">MISIIAASLLINRLYVGQIQSAVQDNMISSGKMIIQAYEQGDDHNLESLMKGISSLPLYSVRMYDSEGIQLYTSGEAPDKQNVRDSVHLQSVLQGGVYRSNLHQGNGGLTVGLPFSVNGSSRALFITPELGELFSMIAGFLKTQLLLILGFGSVLIIIAATYIVRPLQQLTRATRRMSKGDFKVSLHTKRKDEIGELTRSFNVMAQELGTLEAIRKQFVSDVSHEIQSPLTSIKGFTQALKHKQLDEPSRMRLLNIIEEESDRLSRLSGDLLQLSTLEYEHLELESDRYSLDEQLRKIVIAFEPQWSVKLIDVELELQPLNIVADEDKLSQIWTNLISNSIKFTGSGGRITITAAEKGDQLVVQIADNGVGVPEEELSHIFKPFYKIDKSRDRLVGGSGIGLSIVKRIVDLHHGQIEVSSKPGKGTTFTVWLPLIYTKLEL</sequence>
<feature type="domain" description="HAMP" evidence="19">
    <location>
        <begin position="161"/>
        <end position="213"/>
    </location>
</feature>
<dbReference type="SMART" id="SM00387">
    <property type="entry name" value="HATPase_c"/>
    <property type="match status" value="1"/>
</dbReference>
<dbReference type="InterPro" id="IPR003594">
    <property type="entry name" value="HATPase_dom"/>
</dbReference>
<comment type="subcellular location">
    <subcellularLocation>
        <location evidence="2">Cell membrane</location>
        <topology evidence="2">Multi-pass membrane protein</topology>
    </subcellularLocation>
</comment>
<keyword evidence="5" id="KW-0597">Phosphoprotein</keyword>
<feature type="domain" description="Histidine kinase" evidence="18">
    <location>
        <begin position="221"/>
        <end position="436"/>
    </location>
</feature>
<evidence type="ECO:0000256" key="9">
    <source>
        <dbReference type="ARBA" id="ARBA00022777"/>
    </source>
</evidence>
<dbReference type="Pfam" id="PF02518">
    <property type="entry name" value="HATPase_c"/>
    <property type="match status" value="1"/>
</dbReference>
<dbReference type="EC" id="2.7.13.3" evidence="3"/>
<keyword evidence="21" id="KW-1185">Reference proteome</keyword>
<dbReference type="FunFam" id="1.10.287.130:FF:000001">
    <property type="entry name" value="Two-component sensor histidine kinase"/>
    <property type="match status" value="1"/>
</dbReference>
<keyword evidence="13" id="KW-0843">Virulence</keyword>
<feature type="transmembrane region" description="Helical" evidence="17">
    <location>
        <begin position="145"/>
        <end position="164"/>
    </location>
</feature>
<keyword evidence="14 17" id="KW-0472">Membrane</keyword>
<keyword evidence="9" id="KW-0418">Kinase</keyword>
<proteinExistence type="predicted"/>
<comment type="catalytic activity">
    <reaction evidence="1">
        <text>ATP + protein L-histidine = ADP + protein N-phospho-L-histidine.</text>
        <dbReference type="EC" id="2.7.13.3"/>
    </reaction>
</comment>
<keyword evidence="7 17" id="KW-0812">Transmembrane</keyword>
<dbReference type="SUPFAM" id="SSF55874">
    <property type="entry name" value="ATPase domain of HSP90 chaperone/DNA topoisomerase II/histidine kinase"/>
    <property type="match status" value="1"/>
</dbReference>
<reference evidence="20 21" key="1">
    <citation type="submission" date="2019-11" db="EMBL/GenBank/DDBJ databases">
        <title>Paenibacillus monticola sp. nov., a novel PGPR strain isolated from mountain sample in China.</title>
        <authorList>
            <person name="Zhao Q."/>
            <person name="Li H.-P."/>
            <person name="Zhang J.-L."/>
        </authorList>
    </citation>
    <scope>NUCLEOTIDE SEQUENCE [LARGE SCALE GENOMIC DNA]</scope>
    <source>
        <strain evidence="20 21">LC-T2</strain>
    </source>
</reference>
<evidence type="ECO:0000256" key="6">
    <source>
        <dbReference type="ARBA" id="ARBA00022679"/>
    </source>
</evidence>
<dbReference type="InterPro" id="IPR005467">
    <property type="entry name" value="His_kinase_dom"/>
</dbReference>
<dbReference type="Pfam" id="PF00512">
    <property type="entry name" value="HisKA"/>
    <property type="match status" value="1"/>
</dbReference>
<dbReference type="InterPro" id="IPR003660">
    <property type="entry name" value="HAMP_dom"/>
</dbReference>
<evidence type="ECO:0000256" key="1">
    <source>
        <dbReference type="ARBA" id="ARBA00000085"/>
    </source>
</evidence>
<evidence type="ECO:0000256" key="2">
    <source>
        <dbReference type="ARBA" id="ARBA00004651"/>
    </source>
</evidence>
<accession>A0A7X2L3S6</accession>
<dbReference type="PROSITE" id="PS50109">
    <property type="entry name" value="HIS_KIN"/>
    <property type="match status" value="1"/>
</dbReference>
<evidence type="ECO:0000313" key="21">
    <source>
        <dbReference type="Proteomes" id="UP000463051"/>
    </source>
</evidence>
<dbReference type="InterPro" id="IPR036097">
    <property type="entry name" value="HisK_dim/P_sf"/>
</dbReference>
<dbReference type="SUPFAM" id="SSF158472">
    <property type="entry name" value="HAMP domain-like"/>
    <property type="match status" value="1"/>
</dbReference>
<dbReference type="PANTHER" id="PTHR45528:SF11">
    <property type="entry name" value="HISTIDINE KINASE"/>
    <property type="match status" value="1"/>
</dbReference>
<dbReference type="GO" id="GO:0000155">
    <property type="term" value="F:phosphorelay sensor kinase activity"/>
    <property type="evidence" value="ECO:0007669"/>
    <property type="project" value="InterPro"/>
</dbReference>
<dbReference type="Pfam" id="PF00672">
    <property type="entry name" value="HAMP"/>
    <property type="match status" value="1"/>
</dbReference>
<dbReference type="CDD" id="cd06225">
    <property type="entry name" value="HAMP"/>
    <property type="match status" value="1"/>
</dbReference>